<gene>
    <name evidence="7 8" type="primary">uxaC</name>
    <name evidence="8" type="ORF">LAX5112_04290</name>
</gene>
<dbReference type="PANTHER" id="PTHR30068">
    <property type="entry name" value="URONATE ISOMERASE"/>
    <property type="match status" value="1"/>
</dbReference>
<accession>A0A0M7AL25</accession>
<reference evidence="9" key="1">
    <citation type="submission" date="2015-07" db="EMBL/GenBank/DDBJ databases">
        <authorList>
            <person name="Rodrigo-Torres Lidia"/>
            <person name="Arahal R.David."/>
        </authorList>
    </citation>
    <scope>NUCLEOTIDE SEQUENCE [LARGE SCALE GENOMIC DNA]</scope>
    <source>
        <strain evidence="9">CECT 5112</strain>
    </source>
</reference>
<dbReference type="GO" id="GO:0008880">
    <property type="term" value="F:glucuronate isomerase activity"/>
    <property type="evidence" value="ECO:0007669"/>
    <property type="project" value="UniProtKB-UniRule"/>
</dbReference>
<evidence type="ECO:0000256" key="1">
    <source>
        <dbReference type="ARBA" id="ARBA00001165"/>
    </source>
</evidence>
<evidence type="ECO:0000313" key="9">
    <source>
        <dbReference type="Proteomes" id="UP000053235"/>
    </source>
</evidence>
<comment type="similarity">
    <text evidence="3 7">Belongs to the metallo-dependent hydrolases superfamily. Uronate isomerase family.</text>
</comment>
<protein>
    <recommendedName>
        <fullName evidence="5 7">Uronate isomerase</fullName>
        <ecNumber evidence="4 7">5.3.1.12</ecNumber>
    </recommendedName>
    <alternativeName>
        <fullName evidence="7">Glucuronate isomerase</fullName>
    </alternativeName>
    <alternativeName>
        <fullName evidence="7">Uronic isomerase</fullName>
    </alternativeName>
</protein>
<evidence type="ECO:0000256" key="7">
    <source>
        <dbReference type="HAMAP-Rule" id="MF_00675"/>
    </source>
</evidence>
<dbReference type="EMBL" id="CXWD01000022">
    <property type="protein sequence ID" value="CTQ75579.1"/>
    <property type="molecule type" value="Genomic_DNA"/>
</dbReference>
<dbReference type="Proteomes" id="UP000053235">
    <property type="component" value="Unassembled WGS sequence"/>
</dbReference>
<dbReference type="PANTHER" id="PTHR30068:SF4">
    <property type="entry name" value="URONATE ISOMERASE"/>
    <property type="match status" value="1"/>
</dbReference>
<comment type="catalytic activity">
    <reaction evidence="1 7">
        <text>D-glucuronate = D-fructuronate</text>
        <dbReference type="Rhea" id="RHEA:13049"/>
        <dbReference type="ChEBI" id="CHEBI:58720"/>
        <dbReference type="ChEBI" id="CHEBI:59863"/>
        <dbReference type="EC" id="5.3.1.12"/>
    </reaction>
</comment>
<dbReference type="InterPro" id="IPR032466">
    <property type="entry name" value="Metal_Hydrolase"/>
</dbReference>
<dbReference type="OrthoDB" id="9766564at2"/>
<keyword evidence="6 7" id="KW-0413">Isomerase</keyword>
<organism evidence="8 9">
    <name type="scientific">Roseibium alexandrii</name>
    <dbReference type="NCBI Taxonomy" id="388408"/>
    <lineage>
        <taxon>Bacteria</taxon>
        <taxon>Pseudomonadati</taxon>
        <taxon>Pseudomonadota</taxon>
        <taxon>Alphaproteobacteria</taxon>
        <taxon>Hyphomicrobiales</taxon>
        <taxon>Stappiaceae</taxon>
        <taxon>Roseibium</taxon>
    </lineage>
</organism>
<evidence type="ECO:0000256" key="2">
    <source>
        <dbReference type="ARBA" id="ARBA00004892"/>
    </source>
</evidence>
<sequence length="470" mass="52295">MTAPFLGPDFLLDTAASRRLYHDVAKHLPIVDFHNHLDPAAIAKNKSWRSIGEIWLEGDHYKWRAMRWNGVPEELVTGAADYRDKFDAFAQTIPHCLGNPLYHWTHLELQRYFEWDGIFGPDTADEVWELANAALTQPSHSAQGLLTAMNVEYVGTTDDPTDDLASHAALKSDPDFAVPVAPSFRPDKALVPTAPGFAAYCRKLGEASGIAVDSFDTLIAALLKRLDFFVSLGCKAADHGLNDLPAFEKRPPRELDIILRSGQNGWPMSAQDAADFKAAVLIELGEAYAERGIVMQYHIGVLRNQNSRLFRALGPDVGGDCMSDCGIGGSLNSVLDLINSRKGLPRTILYALNPIHNEMLVTIAGNFQDGSEPGKVQAGPGWWYNDQLDGMERQLTQVAQMGLLSRFVGMLTDSRSFLSFPRHEYYRRLVSRMVGRWVEDGSIPAHKELSDGLIRRISYENARDWFLPEA</sequence>
<dbReference type="SUPFAM" id="SSF51556">
    <property type="entry name" value="Metallo-dependent hydrolases"/>
    <property type="match status" value="1"/>
</dbReference>
<evidence type="ECO:0000256" key="3">
    <source>
        <dbReference type="ARBA" id="ARBA00008397"/>
    </source>
</evidence>
<comment type="catalytic activity">
    <reaction evidence="7">
        <text>aldehydo-D-galacturonate = keto-D-tagaturonate</text>
        <dbReference type="Rhea" id="RHEA:27702"/>
        <dbReference type="ChEBI" id="CHEBI:12952"/>
        <dbReference type="ChEBI" id="CHEBI:17886"/>
    </reaction>
</comment>
<dbReference type="InterPro" id="IPR003766">
    <property type="entry name" value="Uronate_isomerase"/>
</dbReference>
<dbReference type="NCBIfam" id="NF002794">
    <property type="entry name" value="PRK02925.1"/>
    <property type="match status" value="1"/>
</dbReference>
<proteinExistence type="inferred from homology"/>
<dbReference type="Pfam" id="PF02614">
    <property type="entry name" value="UxaC"/>
    <property type="match status" value="1"/>
</dbReference>
<dbReference type="STRING" id="388408.LAX5112_04290"/>
<evidence type="ECO:0000256" key="5">
    <source>
        <dbReference type="ARBA" id="ARBA00020555"/>
    </source>
</evidence>
<dbReference type="RefSeq" id="WP_055673523.1">
    <property type="nucleotide sequence ID" value="NZ_CXWD01000022.1"/>
</dbReference>
<comment type="pathway">
    <text evidence="2 7">Carbohydrate metabolism; pentose and glucuronate interconversion.</text>
</comment>
<name>A0A0M7AL25_9HYPH</name>
<keyword evidence="9" id="KW-1185">Reference proteome</keyword>
<dbReference type="GO" id="GO:0019698">
    <property type="term" value="P:D-galacturonate catabolic process"/>
    <property type="evidence" value="ECO:0007669"/>
    <property type="project" value="TreeGrafter"/>
</dbReference>
<dbReference type="UniPathway" id="UPA00246"/>
<evidence type="ECO:0000256" key="4">
    <source>
        <dbReference type="ARBA" id="ARBA00012546"/>
    </source>
</evidence>
<evidence type="ECO:0000313" key="8">
    <source>
        <dbReference type="EMBL" id="CTQ75579.1"/>
    </source>
</evidence>
<evidence type="ECO:0000256" key="6">
    <source>
        <dbReference type="ARBA" id="ARBA00023235"/>
    </source>
</evidence>
<dbReference type="HAMAP" id="MF_00675">
    <property type="entry name" value="UxaC"/>
    <property type="match status" value="1"/>
</dbReference>
<dbReference type="EC" id="5.3.1.12" evidence="4 7"/>
<dbReference type="GO" id="GO:0042840">
    <property type="term" value="P:D-glucuronate catabolic process"/>
    <property type="evidence" value="ECO:0007669"/>
    <property type="project" value="TreeGrafter"/>
</dbReference>
<dbReference type="Gene3D" id="3.20.20.140">
    <property type="entry name" value="Metal-dependent hydrolases"/>
    <property type="match status" value="1"/>
</dbReference>
<dbReference type="Gene3D" id="1.10.2020.10">
    <property type="entry name" value="uronate isomerase, domain 2, chain A"/>
    <property type="match status" value="1"/>
</dbReference>
<dbReference type="AlphaFoldDB" id="A0A0M7AL25"/>